<dbReference type="EMBL" id="JANUBL010000001">
    <property type="protein sequence ID" value="MCS4120441.1"/>
    <property type="molecule type" value="Genomic_DNA"/>
</dbReference>
<protein>
    <submittedName>
        <fullName evidence="7">Iron complex transport system ATP-binding protein</fullName>
    </submittedName>
</protein>
<reference evidence="7" key="1">
    <citation type="submission" date="2022-08" db="EMBL/GenBank/DDBJ databases">
        <title>Genomic Encyclopedia of Type Strains, Phase V (KMG-V): Genome sequencing to study the core and pangenomes of soil and plant-associated prokaryotes.</title>
        <authorList>
            <person name="Whitman W."/>
        </authorList>
    </citation>
    <scope>NUCLEOTIDE SEQUENCE</scope>
    <source>
        <strain evidence="7">0</strain>
        <strain evidence="9">SP2017</strain>
        <strain evidence="11">SP3002</strain>
        <strain evidence="10">SP3026</strain>
        <strain evidence="8">SP3049</strain>
    </source>
</reference>
<dbReference type="EMBL" id="JANTZM010000003">
    <property type="protein sequence ID" value="MCS4156784.1"/>
    <property type="molecule type" value="Genomic_DNA"/>
</dbReference>
<keyword evidence="4" id="KW-1278">Translocase</keyword>
<dbReference type="SUPFAM" id="SSF52540">
    <property type="entry name" value="P-loop containing nucleoside triphosphate hydrolases"/>
    <property type="match status" value="1"/>
</dbReference>
<evidence type="ECO:0000256" key="3">
    <source>
        <dbReference type="ARBA" id="ARBA00022840"/>
    </source>
</evidence>
<comment type="function">
    <text evidence="5">Part of the ABC transporter complex HmuTUV involved in hemin import. Responsible for energy coupling to the transport system.</text>
</comment>
<dbReference type="AlphaFoldDB" id="A0A9X2PKU3"/>
<proteinExistence type="predicted"/>
<evidence type="ECO:0000313" key="10">
    <source>
        <dbReference type="EMBL" id="MCS4120441.1"/>
    </source>
</evidence>
<evidence type="ECO:0000256" key="4">
    <source>
        <dbReference type="ARBA" id="ARBA00022967"/>
    </source>
</evidence>
<organism evidence="7 12">
    <name type="scientific">Salinibacter ruber</name>
    <dbReference type="NCBI Taxonomy" id="146919"/>
    <lineage>
        <taxon>Bacteria</taxon>
        <taxon>Pseudomonadati</taxon>
        <taxon>Rhodothermota</taxon>
        <taxon>Rhodothermia</taxon>
        <taxon>Rhodothermales</taxon>
        <taxon>Salinibacteraceae</taxon>
        <taxon>Salinibacter</taxon>
    </lineage>
</organism>
<dbReference type="Proteomes" id="UP001155010">
    <property type="component" value="Unassembled WGS sequence"/>
</dbReference>
<gene>
    <name evidence="10" type="ORF">GGP45_000759</name>
    <name evidence="8" type="ORF">GGP61_002312</name>
    <name evidence="7" type="ORF">GGP71_001364</name>
    <name evidence="9" type="ORF">GGP83_000285</name>
    <name evidence="11" type="ORF">GGP99_000726</name>
</gene>
<dbReference type="Proteomes" id="UP001155110">
    <property type="component" value="Unassembled WGS sequence"/>
</dbReference>
<comment type="caution">
    <text evidence="7">The sequence shown here is derived from an EMBL/GenBank/DDBJ whole genome shotgun (WGS) entry which is preliminary data.</text>
</comment>
<dbReference type="CDD" id="cd03214">
    <property type="entry name" value="ABC_Iron-Siderophores_B12_Hemin"/>
    <property type="match status" value="1"/>
</dbReference>
<dbReference type="InterPro" id="IPR003593">
    <property type="entry name" value="AAA+_ATPase"/>
</dbReference>
<evidence type="ECO:0000259" key="6">
    <source>
        <dbReference type="PROSITE" id="PS50893"/>
    </source>
</evidence>
<evidence type="ECO:0000256" key="2">
    <source>
        <dbReference type="ARBA" id="ARBA00022741"/>
    </source>
</evidence>
<dbReference type="Proteomes" id="UP001155057">
    <property type="component" value="Unassembled WGS sequence"/>
</dbReference>
<evidence type="ECO:0000313" key="9">
    <source>
        <dbReference type="EMBL" id="MCS3950359.1"/>
    </source>
</evidence>
<evidence type="ECO:0000313" key="7">
    <source>
        <dbReference type="EMBL" id="MCS3677448.1"/>
    </source>
</evidence>
<keyword evidence="1" id="KW-0813">Transport</keyword>
<dbReference type="PANTHER" id="PTHR42794:SF1">
    <property type="entry name" value="HEMIN IMPORT ATP-BINDING PROTEIN HMUV"/>
    <property type="match status" value="1"/>
</dbReference>
<dbReference type="InterPro" id="IPR003439">
    <property type="entry name" value="ABC_transporter-like_ATP-bd"/>
</dbReference>
<dbReference type="EMBL" id="JANUAU010000003">
    <property type="protein sequence ID" value="MCS3677448.1"/>
    <property type="molecule type" value="Genomic_DNA"/>
</dbReference>
<dbReference type="GO" id="GO:0005524">
    <property type="term" value="F:ATP binding"/>
    <property type="evidence" value="ECO:0007669"/>
    <property type="project" value="UniProtKB-KW"/>
</dbReference>
<evidence type="ECO:0000256" key="1">
    <source>
        <dbReference type="ARBA" id="ARBA00022448"/>
    </source>
</evidence>
<dbReference type="FunFam" id="3.40.50.300:FF:000134">
    <property type="entry name" value="Iron-enterobactin ABC transporter ATP-binding protein"/>
    <property type="match status" value="1"/>
</dbReference>
<dbReference type="Pfam" id="PF00005">
    <property type="entry name" value="ABC_tran"/>
    <property type="match status" value="1"/>
</dbReference>
<dbReference type="Proteomes" id="UP001155144">
    <property type="component" value="Unassembled WGS sequence"/>
</dbReference>
<dbReference type="EMBL" id="JANUBB010000001">
    <property type="protein sequence ID" value="MCS3950359.1"/>
    <property type="molecule type" value="Genomic_DNA"/>
</dbReference>
<dbReference type="SMART" id="SM00382">
    <property type="entry name" value="AAA"/>
    <property type="match status" value="1"/>
</dbReference>
<accession>A0A9X2PKU3</accession>
<evidence type="ECO:0000313" key="11">
    <source>
        <dbReference type="EMBL" id="MCS4156784.1"/>
    </source>
</evidence>
<feature type="domain" description="ABC transporter" evidence="6">
    <location>
        <begin position="2"/>
        <end position="242"/>
    </location>
</feature>
<dbReference type="GO" id="GO:0016887">
    <property type="term" value="F:ATP hydrolysis activity"/>
    <property type="evidence" value="ECO:0007669"/>
    <property type="project" value="InterPro"/>
</dbReference>
<evidence type="ECO:0000313" key="12">
    <source>
        <dbReference type="Proteomes" id="UP001155027"/>
    </source>
</evidence>
<evidence type="ECO:0000256" key="5">
    <source>
        <dbReference type="ARBA" id="ARBA00037066"/>
    </source>
</evidence>
<evidence type="ECO:0000313" key="8">
    <source>
        <dbReference type="EMBL" id="MCS3710692.1"/>
    </source>
</evidence>
<dbReference type="PANTHER" id="PTHR42794">
    <property type="entry name" value="HEMIN IMPORT ATP-BINDING PROTEIN HMUV"/>
    <property type="match status" value="1"/>
</dbReference>
<dbReference type="NCBIfam" id="NF010068">
    <property type="entry name" value="PRK13548.1"/>
    <property type="match status" value="1"/>
</dbReference>
<name>A0A9X2PKU3_9BACT</name>
<dbReference type="EMBL" id="JANUAE010000008">
    <property type="protein sequence ID" value="MCS3710692.1"/>
    <property type="molecule type" value="Genomic_DNA"/>
</dbReference>
<dbReference type="Proteomes" id="UP001155027">
    <property type="component" value="Unassembled WGS sequence"/>
</dbReference>
<keyword evidence="3 7" id="KW-0067">ATP-binding</keyword>
<dbReference type="PROSITE" id="PS50893">
    <property type="entry name" value="ABC_TRANSPORTER_2"/>
    <property type="match status" value="1"/>
</dbReference>
<sequence>MIALRDITVHIGDATLIERVSAAVRPGQMTAVVGPNGAGKTTLLRVASGELTPSEGAVQLDDRPLAALSEQAQARRRAVLPQASRLHFAFSVLEVVLMGRTPHVQGREGPEDWAIAEDALDAVAMAGFADRDVPTLSGGEQQRVHLARALAQIWTPPDDGHRYLLLDEPTASLDLAHQQNVLRTARAFADQGAGVLAILHDLNLAAQFADHVVVMADGGVHAQGAPASVLTPPCIREVFGWPVCVLAHPTQSCPLIVPDGAEAGATVSDPNSL</sequence>
<keyword evidence="2" id="KW-0547">Nucleotide-binding</keyword>
<dbReference type="InterPro" id="IPR027417">
    <property type="entry name" value="P-loop_NTPase"/>
</dbReference>
<dbReference type="GeneID" id="83729744"/>
<dbReference type="Gene3D" id="3.40.50.300">
    <property type="entry name" value="P-loop containing nucleotide triphosphate hydrolases"/>
    <property type="match status" value="1"/>
</dbReference>
<dbReference type="RefSeq" id="WP_011405435.1">
    <property type="nucleotide sequence ID" value="NZ_CALTRV010000004.1"/>
</dbReference>
<dbReference type="SMR" id="A0A9X2PKU3"/>
<dbReference type="OMA" id="GQKQLAW"/>